<sequence>MPEMPETPLYRQCPPSATNLWSIIDTPKNLRYPTPDNPRFEKAQKSLFDNIKKAFRLYAEVMSFYDQSLDFYFIHDQITFSQGDWRNFLNQENNREYLNDSVKNWLVTFGIRDNDWLTGFQDLYGIDLTQEQKQKILNLIPFECLQPKNGQNGIRTFNNDFIGLAKRGFLISGKKSYGKLSLEDIEEKLTVNSNVNSSGEITNLYEFVDNLKFDEVLISTSENLKDKQRFFIKLQHIVDRNTIDKIQDIIFTLRDIWEKEEIPLIRIKYASSSQREIFEDLIIYPICLFYNQRGIYLTGYGPKPGGLINYLGYYNYRLDHFQELDRNQYIFTEEWDEENYNIHLKLFDKKDELQEETSDDIYSQLQDALGVDLHREIKTMLLHFPQDFHTYYIENTKRHDTFKRLSVRDINKFWQNFEGCLRHTQTTLTNDDKQLINEVISNNPDDAYYVMDYRHGKDGGNDVEADVIMRLRSWGHNVEILAPADLRKRMKEDSQKLWQVYE</sequence>
<name>A0ABR9V3Y9_9CHRO</name>
<keyword evidence="2" id="KW-1185">Reference proteome</keyword>
<dbReference type="RefSeq" id="WP_206688546.1">
    <property type="nucleotide sequence ID" value="NZ_JADEWC010000014.1"/>
</dbReference>
<dbReference type="InterPro" id="IPR023816">
    <property type="entry name" value="CRISPR-assoc_CYA0889"/>
</dbReference>
<protein>
    <submittedName>
        <fullName evidence="1">TIGR03985 family CRISPR-associated protein</fullName>
    </submittedName>
</protein>
<accession>A0ABR9V3Y9</accession>
<reference evidence="1 2" key="1">
    <citation type="submission" date="2020-10" db="EMBL/GenBank/DDBJ databases">
        <authorList>
            <person name="Castelo-Branco R."/>
            <person name="Eusebio N."/>
            <person name="Adriana R."/>
            <person name="Vieira A."/>
            <person name="Brugerolle De Fraissinette N."/>
            <person name="Rezende De Castro R."/>
            <person name="Schneider M.P."/>
            <person name="Vasconcelos V."/>
            <person name="Leao P.N."/>
        </authorList>
    </citation>
    <scope>NUCLEOTIDE SEQUENCE [LARGE SCALE GENOMIC DNA]</scope>
    <source>
        <strain evidence="1 2">LEGE 03274</strain>
    </source>
</reference>
<organism evidence="1 2">
    <name type="scientific">Cyanobacterium stanieri LEGE 03274</name>
    <dbReference type="NCBI Taxonomy" id="1828756"/>
    <lineage>
        <taxon>Bacteria</taxon>
        <taxon>Bacillati</taxon>
        <taxon>Cyanobacteriota</taxon>
        <taxon>Cyanophyceae</taxon>
        <taxon>Oscillatoriophycideae</taxon>
        <taxon>Chroococcales</taxon>
        <taxon>Geminocystaceae</taxon>
        <taxon>Cyanobacterium</taxon>
    </lineage>
</organism>
<dbReference type="NCBIfam" id="TIGR03985">
    <property type="entry name" value="TIGR03985 family CRISPR-associated protein"/>
    <property type="match status" value="1"/>
</dbReference>
<dbReference type="Proteomes" id="UP000654604">
    <property type="component" value="Unassembled WGS sequence"/>
</dbReference>
<evidence type="ECO:0000313" key="2">
    <source>
        <dbReference type="Proteomes" id="UP000654604"/>
    </source>
</evidence>
<proteinExistence type="predicted"/>
<gene>
    <name evidence="1" type="ORF">IQ215_07880</name>
</gene>
<comment type="caution">
    <text evidence="1">The sequence shown here is derived from an EMBL/GenBank/DDBJ whole genome shotgun (WGS) entry which is preliminary data.</text>
</comment>
<evidence type="ECO:0000313" key="1">
    <source>
        <dbReference type="EMBL" id="MBE9222615.1"/>
    </source>
</evidence>
<dbReference type="EMBL" id="JADEWC010000014">
    <property type="protein sequence ID" value="MBE9222615.1"/>
    <property type="molecule type" value="Genomic_DNA"/>
</dbReference>